<evidence type="ECO:0000313" key="2">
    <source>
        <dbReference type="EMBL" id="KAA1423584.1"/>
    </source>
</evidence>
<feature type="region of interest" description="Disordered" evidence="1">
    <location>
        <begin position="43"/>
        <end position="63"/>
    </location>
</feature>
<accession>A0A5Q6RZW9</accession>
<evidence type="ECO:0000313" key="3">
    <source>
        <dbReference type="Proteomes" id="UP000307768"/>
    </source>
</evidence>
<evidence type="ECO:0008006" key="4">
    <source>
        <dbReference type="Google" id="ProtNLM"/>
    </source>
</evidence>
<evidence type="ECO:0000256" key="1">
    <source>
        <dbReference type="SAM" id="MobiDB-lite"/>
    </source>
</evidence>
<dbReference type="AlphaFoldDB" id="A0A5Q6RZW9"/>
<dbReference type="OrthoDB" id="3268477at2"/>
<dbReference type="EMBL" id="VDFQ02000002">
    <property type="protein sequence ID" value="KAA1423584.1"/>
    <property type="molecule type" value="Genomic_DNA"/>
</dbReference>
<dbReference type="Proteomes" id="UP000307768">
    <property type="component" value="Unassembled WGS sequence"/>
</dbReference>
<name>A0A5Q6RZW9_9ACTN</name>
<proteinExistence type="predicted"/>
<reference evidence="2 3" key="1">
    <citation type="submission" date="2019-09" db="EMBL/GenBank/DDBJ databases">
        <title>Mumia zhuanghuii sp. nov. isolated from the intestinal contents of plateau pika (Ochotona curzoniae) in the Qinghai-Tibet plateau of China.</title>
        <authorList>
            <person name="Tian Z."/>
        </authorList>
    </citation>
    <scope>NUCLEOTIDE SEQUENCE [LARGE SCALE GENOMIC DNA]</scope>
    <source>
        <strain evidence="3">350</strain>
    </source>
</reference>
<gene>
    <name evidence="2" type="ORF">FE697_008275</name>
</gene>
<organism evidence="2 3">
    <name type="scientific">Mumia zhuanghuii</name>
    <dbReference type="NCBI Taxonomy" id="2585211"/>
    <lineage>
        <taxon>Bacteria</taxon>
        <taxon>Bacillati</taxon>
        <taxon>Actinomycetota</taxon>
        <taxon>Actinomycetes</taxon>
        <taxon>Propionibacteriales</taxon>
        <taxon>Nocardioidaceae</taxon>
        <taxon>Mumia</taxon>
    </lineage>
</organism>
<protein>
    <recommendedName>
        <fullName evidence="4">SPOR domain-containing protein</fullName>
    </recommendedName>
</protein>
<sequence>MADGTFYYCIKHHAVEGEEGCRAIDRLGPYASREEAGRALEIAQERNEKWDEDPDWNDDAPGG</sequence>
<dbReference type="RefSeq" id="WP_149769104.1">
    <property type="nucleotide sequence ID" value="NZ_VDFQ02000002.1"/>
</dbReference>
<comment type="caution">
    <text evidence="2">The sequence shown here is derived from an EMBL/GenBank/DDBJ whole genome shotgun (WGS) entry which is preliminary data.</text>
</comment>
<feature type="compositionally biased region" description="Acidic residues" evidence="1">
    <location>
        <begin position="50"/>
        <end position="63"/>
    </location>
</feature>